<dbReference type="Pfam" id="PF00370">
    <property type="entry name" value="FGGY_N"/>
    <property type="match status" value="1"/>
</dbReference>
<evidence type="ECO:0000256" key="1">
    <source>
        <dbReference type="ARBA" id="ARBA00009156"/>
    </source>
</evidence>
<evidence type="ECO:0000256" key="3">
    <source>
        <dbReference type="ARBA" id="ARBA00022741"/>
    </source>
</evidence>
<feature type="domain" description="Carbohydrate kinase FGGY C-terminal" evidence="9">
    <location>
        <begin position="268"/>
        <end position="460"/>
    </location>
</feature>
<dbReference type="InterPro" id="IPR043129">
    <property type="entry name" value="ATPase_NBD"/>
</dbReference>
<evidence type="ECO:0000256" key="4">
    <source>
        <dbReference type="ARBA" id="ARBA00022777"/>
    </source>
</evidence>
<name>A0A5B1CEZ4_9BACT</name>
<dbReference type="GO" id="GO:0004370">
    <property type="term" value="F:glycerol kinase activity"/>
    <property type="evidence" value="ECO:0007669"/>
    <property type="project" value="TreeGrafter"/>
</dbReference>
<dbReference type="EMBL" id="VRLW01000001">
    <property type="protein sequence ID" value="KAA1258782.1"/>
    <property type="molecule type" value="Genomic_DNA"/>
</dbReference>
<dbReference type="PIRSF" id="PIRSF000538">
    <property type="entry name" value="GlpK"/>
    <property type="match status" value="1"/>
</dbReference>
<evidence type="ECO:0000256" key="6">
    <source>
        <dbReference type="ARBA" id="ARBA00023157"/>
    </source>
</evidence>
<dbReference type="GO" id="GO:0006071">
    <property type="term" value="P:glycerol metabolic process"/>
    <property type="evidence" value="ECO:0007669"/>
    <property type="project" value="TreeGrafter"/>
</dbReference>
<dbReference type="GO" id="GO:0019301">
    <property type="term" value="P:rhamnose catabolic process"/>
    <property type="evidence" value="ECO:0007669"/>
    <property type="project" value="InterPro"/>
</dbReference>
<dbReference type="Pfam" id="PF02782">
    <property type="entry name" value="FGGY_C"/>
    <property type="match status" value="1"/>
</dbReference>
<dbReference type="GO" id="GO:0005829">
    <property type="term" value="C:cytosol"/>
    <property type="evidence" value="ECO:0007669"/>
    <property type="project" value="TreeGrafter"/>
</dbReference>
<dbReference type="EC" id="2.7.1.5" evidence="10"/>
<reference evidence="10 11" key="1">
    <citation type="submission" date="2019-08" db="EMBL/GenBank/DDBJ databases">
        <title>Deep-cultivation of Planctomycetes and their phenomic and genomic characterization uncovers novel biology.</title>
        <authorList>
            <person name="Wiegand S."/>
            <person name="Jogler M."/>
            <person name="Boedeker C."/>
            <person name="Pinto D."/>
            <person name="Vollmers J."/>
            <person name="Rivas-Marin E."/>
            <person name="Kohn T."/>
            <person name="Peeters S.H."/>
            <person name="Heuer A."/>
            <person name="Rast P."/>
            <person name="Oberbeckmann S."/>
            <person name="Bunk B."/>
            <person name="Jeske O."/>
            <person name="Meyerdierks A."/>
            <person name="Storesund J.E."/>
            <person name="Kallscheuer N."/>
            <person name="Luecker S."/>
            <person name="Lage O.M."/>
            <person name="Pohl T."/>
            <person name="Merkel B.J."/>
            <person name="Hornburger P."/>
            <person name="Mueller R.-W."/>
            <person name="Bruemmer F."/>
            <person name="Labrenz M."/>
            <person name="Spormann A.M."/>
            <person name="Op Den Camp H."/>
            <person name="Overmann J."/>
            <person name="Amann R."/>
            <person name="Jetten M.S.M."/>
            <person name="Mascher T."/>
            <person name="Medema M.H."/>
            <person name="Devos D.P."/>
            <person name="Kaster A.-K."/>
            <person name="Ovreas L."/>
            <person name="Rohde M."/>
            <person name="Galperin M.Y."/>
            <person name="Jogler C."/>
        </authorList>
    </citation>
    <scope>NUCLEOTIDE SEQUENCE [LARGE SCALE GENOMIC DNA]</scope>
    <source>
        <strain evidence="10 11">LF1</strain>
    </source>
</reference>
<dbReference type="Gene3D" id="3.30.420.40">
    <property type="match status" value="2"/>
</dbReference>
<dbReference type="InterPro" id="IPR013449">
    <property type="entry name" value="Rhamnulokinase"/>
</dbReference>
<keyword evidence="4 10" id="KW-0418">Kinase</keyword>
<keyword evidence="11" id="KW-1185">Reference proteome</keyword>
<dbReference type="InterPro" id="IPR018484">
    <property type="entry name" value="FGGY_N"/>
</dbReference>
<proteinExistence type="inferred from homology"/>
<evidence type="ECO:0000313" key="11">
    <source>
        <dbReference type="Proteomes" id="UP000322699"/>
    </source>
</evidence>
<dbReference type="GO" id="GO:0008993">
    <property type="term" value="F:rhamnulokinase activity"/>
    <property type="evidence" value="ECO:0007669"/>
    <property type="project" value="UniProtKB-EC"/>
</dbReference>
<dbReference type="GO" id="GO:0005524">
    <property type="term" value="F:ATP binding"/>
    <property type="evidence" value="ECO:0007669"/>
    <property type="project" value="UniProtKB-KW"/>
</dbReference>
<dbReference type="InterPro" id="IPR018485">
    <property type="entry name" value="FGGY_C"/>
</dbReference>
<dbReference type="PANTHER" id="PTHR10196">
    <property type="entry name" value="SUGAR KINASE"/>
    <property type="match status" value="1"/>
</dbReference>
<dbReference type="OrthoDB" id="9761504at2"/>
<keyword evidence="5" id="KW-0067">ATP-binding</keyword>
<dbReference type="PANTHER" id="PTHR10196:SF93">
    <property type="entry name" value="L-RHAMNULOKINASE"/>
    <property type="match status" value="1"/>
</dbReference>
<sequence length="511" mass="55419">MTVKADKTISKLQNYIGVDLGAESGRVMVAGFDGKQVSLTEKHRFATGGVRINDTLRWDVLHFWREIQTGLGKVAAGGFENLVSVGVDTWGVDYVLLGEDDEMLGLPWHYRDTRTRGTLDKVASEVPLQEVFSVTGNQFMEINTLFQLYAASRSGDWLNQAKCLLTIPDFFHWCLSGAKKTEFTNATTTQCLDPTTCDWSKPLLDRLKIPSHMLCDVIQPGDSLGSLQPSVCQETGLPPINVVAPATHDTGSAVVAVPVDPSWGNNWAYISSGTWSLVGVETDTPILSKEALAMNITNEGGVDGSWRLLKNVVGLWLVQRLKASFERAGSTRTYEEITQGAAQAPSLVSFIDPEDSSFMNPPDMMVAVAEFCRRTNQPVPETEASAVRCVLESLAMKYHNVLDSIAELSGRKIDVIHVVGGGGRNALLNQFIAFACGVPVIAGPVEATVLGNVLVQCRAAGQLGSLNEIREVVRNSSDLVQFDPEHCEAWAAAQEKFDAICSANTLSTPVA</sequence>
<dbReference type="RefSeq" id="WP_068264400.1">
    <property type="nucleotide sequence ID" value="NZ_LWSK01000060.1"/>
</dbReference>
<dbReference type="Proteomes" id="UP000322699">
    <property type="component" value="Unassembled WGS sequence"/>
</dbReference>
<feature type="domain" description="Carbohydrate kinase FGGY N-terminal" evidence="8">
    <location>
        <begin position="15"/>
        <end position="255"/>
    </location>
</feature>
<protein>
    <submittedName>
        <fullName evidence="10">Rhamnulokinase</fullName>
        <ecNumber evidence="10">2.7.1.5</ecNumber>
    </submittedName>
</protein>
<evidence type="ECO:0000256" key="2">
    <source>
        <dbReference type="ARBA" id="ARBA00022679"/>
    </source>
</evidence>
<evidence type="ECO:0000313" key="10">
    <source>
        <dbReference type="EMBL" id="KAA1258782.1"/>
    </source>
</evidence>
<keyword evidence="2 10" id="KW-0808">Transferase</keyword>
<evidence type="ECO:0000256" key="7">
    <source>
        <dbReference type="ARBA" id="ARBA00023308"/>
    </source>
</evidence>
<dbReference type="AlphaFoldDB" id="A0A5B1CEZ4"/>
<organism evidence="10 11">
    <name type="scientific">Rubripirellula obstinata</name>
    <dbReference type="NCBI Taxonomy" id="406547"/>
    <lineage>
        <taxon>Bacteria</taxon>
        <taxon>Pseudomonadati</taxon>
        <taxon>Planctomycetota</taxon>
        <taxon>Planctomycetia</taxon>
        <taxon>Pirellulales</taxon>
        <taxon>Pirellulaceae</taxon>
        <taxon>Rubripirellula</taxon>
    </lineage>
</organism>
<keyword evidence="7" id="KW-0684">Rhamnose metabolism</keyword>
<gene>
    <name evidence="10" type="primary">rhaB</name>
    <name evidence="10" type="ORF">LF1_13050</name>
</gene>
<accession>A0A5B1CEZ4</accession>
<evidence type="ECO:0000259" key="9">
    <source>
        <dbReference type="Pfam" id="PF02782"/>
    </source>
</evidence>
<evidence type="ECO:0000256" key="5">
    <source>
        <dbReference type="ARBA" id="ARBA00022840"/>
    </source>
</evidence>
<dbReference type="SUPFAM" id="SSF53067">
    <property type="entry name" value="Actin-like ATPase domain"/>
    <property type="match status" value="2"/>
</dbReference>
<comment type="similarity">
    <text evidence="1">Belongs to the FGGY kinase family.</text>
</comment>
<dbReference type="InterPro" id="IPR000577">
    <property type="entry name" value="Carb_kinase_FGGY"/>
</dbReference>
<dbReference type="CDD" id="cd07771">
    <property type="entry name" value="ASKHA_NBD_FGGY_RhaB-like"/>
    <property type="match status" value="1"/>
</dbReference>
<comment type="caution">
    <text evidence="10">The sequence shown here is derived from an EMBL/GenBank/DDBJ whole genome shotgun (WGS) entry which is preliminary data.</text>
</comment>
<keyword evidence="6" id="KW-1015">Disulfide bond</keyword>
<evidence type="ECO:0000259" key="8">
    <source>
        <dbReference type="Pfam" id="PF00370"/>
    </source>
</evidence>
<keyword evidence="3" id="KW-0547">Nucleotide-binding</keyword>